<dbReference type="SUPFAM" id="SSF81606">
    <property type="entry name" value="PP2C-like"/>
    <property type="match status" value="1"/>
</dbReference>
<protein>
    <submittedName>
        <fullName evidence="3">PP2C family protein-serine/threonine phosphatase</fullName>
        <ecNumber evidence="3">3.1.3.16</ecNumber>
    </submittedName>
</protein>
<dbReference type="PANTHER" id="PTHR43156:SF2">
    <property type="entry name" value="STAGE II SPORULATION PROTEIN E"/>
    <property type="match status" value="1"/>
</dbReference>
<keyword evidence="4" id="KW-1185">Reference proteome</keyword>
<sequence>MRRWHSRNSLLALALGGTLLLAALGTSVSGWPTGVAVLLIGPMLTSVWSSVRRTAVVTGWTFLLASWAGLVRRLVASPAFGLEFLVLVAGGMLAVRNAARHAEHKAALARATEVASASQSALMQPLAVEVGGIEVCSRQHSPVQGASVCGDLYDVVRTSYGTRLIVGDVRGHGLEALRITAVALRAFRDLAHVAPGLADLATAMDARLAPDLGPEDFVTAVFAEFAPGEVRLVNCGHPPPLRVGKRVRLLEPPEPTPPLGLCTEPPAHRVYLQPGERLLFYTDGLSEARDGHGVEFPLLPRVAEALAEPSNSDALDALYGLAIAHTGRPLTDDVVLVLCRATGVTEAPYAAWPREGISPAAGP</sequence>
<evidence type="ECO:0000256" key="1">
    <source>
        <dbReference type="ARBA" id="ARBA00022801"/>
    </source>
</evidence>
<dbReference type="Proteomes" id="UP001610818">
    <property type="component" value="Unassembled WGS sequence"/>
</dbReference>
<dbReference type="InterPro" id="IPR052016">
    <property type="entry name" value="Bact_Sigma-Reg"/>
</dbReference>
<reference evidence="3 4" key="1">
    <citation type="submission" date="2024-10" db="EMBL/GenBank/DDBJ databases">
        <title>The Natural Products Discovery Center: Release of the First 8490 Sequenced Strains for Exploring Actinobacteria Biosynthetic Diversity.</title>
        <authorList>
            <person name="Kalkreuter E."/>
            <person name="Kautsar S.A."/>
            <person name="Yang D."/>
            <person name="Bader C.D."/>
            <person name="Teijaro C.N."/>
            <person name="Fluegel L."/>
            <person name="Davis C.M."/>
            <person name="Simpson J.R."/>
            <person name="Lauterbach L."/>
            <person name="Steele A.D."/>
            <person name="Gui C."/>
            <person name="Meng S."/>
            <person name="Li G."/>
            <person name="Viehrig K."/>
            <person name="Ye F."/>
            <person name="Su P."/>
            <person name="Kiefer A.F."/>
            <person name="Nichols A."/>
            <person name="Cepeda A.J."/>
            <person name="Yan W."/>
            <person name="Fan B."/>
            <person name="Jiang Y."/>
            <person name="Adhikari A."/>
            <person name="Zheng C.-J."/>
            <person name="Schuster L."/>
            <person name="Cowan T.M."/>
            <person name="Smanski M.J."/>
            <person name="Chevrette M.G."/>
            <person name="De Carvalho L.P.S."/>
            <person name="Shen B."/>
        </authorList>
    </citation>
    <scope>NUCLEOTIDE SEQUENCE [LARGE SCALE GENOMIC DNA]</scope>
    <source>
        <strain evidence="3 4">NPDC017990</strain>
    </source>
</reference>
<evidence type="ECO:0000313" key="4">
    <source>
        <dbReference type="Proteomes" id="UP001610818"/>
    </source>
</evidence>
<dbReference type="SMART" id="SM00331">
    <property type="entry name" value="PP2C_SIG"/>
    <property type="match status" value="1"/>
</dbReference>
<comment type="caution">
    <text evidence="3">The sequence shown here is derived from an EMBL/GenBank/DDBJ whole genome shotgun (WGS) entry which is preliminary data.</text>
</comment>
<dbReference type="InterPro" id="IPR036457">
    <property type="entry name" value="PPM-type-like_dom_sf"/>
</dbReference>
<dbReference type="RefSeq" id="WP_397716649.1">
    <property type="nucleotide sequence ID" value="NZ_JBIRGN010000007.1"/>
</dbReference>
<dbReference type="Gene3D" id="3.60.40.10">
    <property type="entry name" value="PPM-type phosphatase domain"/>
    <property type="match status" value="1"/>
</dbReference>
<evidence type="ECO:0000259" key="2">
    <source>
        <dbReference type="SMART" id="SM00331"/>
    </source>
</evidence>
<organism evidence="3 4">
    <name type="scientific">Streptomyces longisporoflavus</name>
    <dbReference type="NCBI Taxonomy" id="28044"/>
    <lineage>
        <taxon>Bacteria</taxon>
        <taxon>Bacillati</taxon>
        <taxon>Actinomycetota</taxon>
        <taxon>Actinomycetes</taxon>
        <taxon>Kitasatosporales</taxon>
        <taxon>Streptomycetaceae</taxon>
        <taxon>Streptomyces</taxon>
    </lineage>
</organism>
<dbReference type="InterPro" id="IPR001932">
    <property type="entry name" value="PPM-type_phosphatase-like_dom"/>
</dbReference>
<dbReference type="GO" id="GO:0004722">
    <property type="term" value="F:protein serine/threonine phosphatase activity"/>
    <property type="evidence" value="ECO:0007669"/>
    <property type="project" value="UniProtKB-EC"/>
</dbReference>
<feature type="domain" description="PPM-type phosphatase" evidence="2">
    <location>
        <begin position="133"/>
        <end position="341"/>
    </location>
</feature>
<accession>A0ABW7QZ59</accession>
<evidence type="ECO:0000313" key="3">
    <source>
        <dbReference type="EMBL" id="MFH8550281.1"/>
    </source>
</evidence>
<dbReference type="EMBL" id="JBIRGQ010000007">
    <property type="protein sequence ID" value="MFH8550281.1"/>
    <property type="molecule type" value="Genomic_DNA"/>
</dbReference>
<dbReference type="PANTHER" id="PTHR43156">
    <property type="entry name" value="STAGE II SPORULATION PROTEIN E-RELATED"/>
    <property type="match status" value="1"/>
</dbReference>
<dbReference type="EC" id="3.1.3.16" evidence="3"/>
<gene>
    <name evidence="3" type="ORF">ACH4F9_35280</name>
</gene>
<dbReference type="Pfam" id="PF07228">
    <property type="entry name" value="SpoIIE"/>
    <property type="match status" value="1"/>
</dbReference>
<keyword evidence="1 3" id="KW-0378">Hydrolase</keyword>
<name>A0ABW7QZ59_9ACTN</name>
<proteinExistence type="predicted"/>